<dbReference type="PANTHER" id="PTHR38831">
    <property type="entry name" value="TYPE II SECRETION SYSTEM PROTEIN K"/>
    <property type="match status" value="1"/>
</dbReference>
<evidence type="ECO:0000256" key="2">
    <source>
        <dbReference type="ARBA" id="ARBA00007246"/>
    </source>
</evidence>
<comment type="subcellular location">
    <subcellularLocation>
        <location evidence="1 10">Cell inner membrane</location>
    </subcellularLocation>
</comment>
<keyword evidence="5 10" id="KW-0997">Cell inner membrane</keyword>
<dbReference type="Pfam" id="PF03934">
    <property type="entry name" value="T2SSK"/>
    <property type="match status" value="1"/>
</dbReference>
<keyword evidence="7" id="KW-0653">Protein transport</keyword>
<dbReference type="RefSeq" id="WP_394458071.1">
    <property type="nucleotide sequence ID" value="NZ_JBIGHZ010000001.1"/>
</dbReference>
<evidence type="ECO:0000313" key="14">
    <source>
        <dbReference type="EMBL" id="MFG6446865.1"/>
    </source>
</evidence>
<evidence type="ECO:0000313" key="15">
    <source>
        <dbReference type="Proteomes" id="UP001606099"/>
    </source>
</evidence>
<feature type="compositionally biased region" description="Polar residues" evidence="11">
    <location>
        <begin position="167"/>
        <end position="177"/>
    </location>
</feature>
<keyword evidence="9 10" id="KW-0472">Membrane</keyword>
<dbReference type="PIRSF" id="PIRSF002786">
    <property type="entry name" value="XcpX"/>
    <property type="match status" value="1"/>
</dbReference>
<feature type="domain" description="T2SS protein K first SAM-like" evidence="13">
    <location>
        <begin position="126"/>
        <end position="240"/>
    </location>
</feature>
<evidence type="ECO:0000256" key="8">
    <source>
        <dbReference type="ARBA" id="ARBA00022989"/>
    </source>
</evidence>
<dbReference type="Proteomes" id="UP001606099">
    <property type="component" value="Unassembled WGS sequence"/>
</dbReference>
<dbReference type="InterPro" id="IPR049179">
    <property type="entry name" value="T2SSK_SAM-like_2nd"/>
</dbReference>
<evidence type="ECO:0000256" key="9">
    <source>
        <dbReference type="ARBA" id="ARBA00023136"/>
    </source>
</evidence>
<keyword evidence="3 10" id="KW-0813">Transport</keyword>
<name>A0ABW7FRA2_9BURK</name>
<sequence length="346" mass="38275">MMRAQTPPPRRQTGAALLLAMLIVTLVATMAGAMMWRQYRAVHIEAAERARAQAAWVLRGSLDWARMILREDALNNRRENMDHLGEVWAVPLAEARLSTFLAGPEANTEAGAPEAFLSGSIEDAQSRYNLRNLMAPGENAEQELRIFTRLCELAGLPGSLAQQVSTQLRATDISTPRPSGKGDTPAEATAPPASLETLRAAAQLNPEAPLLPQRLEQLRWLGAPEAQIRRLAAWVTLLPQATPVNINTAPREVLAALFEGMDLSSAERLVQTRLRQPFKNLEEVSALLPNITLKPERAAVNSSFFFVAGRLRLEQRVIEERSLIQRRNLDIVVVQRERISHAPHAP</sequence>
<keyword evidence="8" id="KW-1133">Transmembrane helix</keyword>
<feature type="region of interest" description="Disordered" evidence="11">
    <location>
        <begin position="167"/>
        <end position="191"/>
    </location>
</feature>
<keyword evidence="4 10" id="KW-1003">Cell membrane</keyword>
<dbReference type="InterPro" id="IPR010994">
    <property type="entry name" value="RuvA_2-like"/>
</dbReference>
<reference evidence="14 15" key="1">
    <citation type="submission" date="2024-08" db="EMBL/GenBank/DDBJ databases">
        <authorList>
            <person name="Lu H."/>
        </authorList>
    </citation>
    <scope>NUCLEOTIDE SEQUENCE [LARGE SCALE GENOMIC DNA]</scope>
    <source>
        <strain evidence="14 15">BYS180W</strain>
    </source>
</reference>
<dbReference type="SUPFAM" id="SSF54523">
    <property type="entry name" value="Pili subunits"/>
    <property type="match status" value="1"/>
</dbReference>
<dbReference type="PANTHER" id="PTHR38831:SF1">
    <property type="entry name" value="TYPE II SECRETION SYSTEM PROTEIN K-RELATED"/>
    <property type="match status" value="1"/>
</dbReference>
<comment type="similarity">
    <text evidence="2 10">Belongs to the GSP K family.</text>
</comment>
<dbReference type="Gene3D" id="3.30.1300.30">
    <property type="entry name" value="GSPII I/J protein-like"/>
    <property type="match status" value="1"/>
</dbReference>
<dbReference type="InterPro" id="IPR038072">
    <property type="entry name" value="GspK_central_sf"/>
</dbReference>
<evidence type="ECO:0000259" key="12">
    <source>
        <dbReference type="Pfam" id="PF03934"/>
    </source>
</evidence>
<dbReference type="Gene3D" id="1.10.40.60">
    <property type="entry name" value="EpsJ-like"/>
    <property type="match status" value="2"/>
</dbReference>
<evidence type="ECO:0000256" key="4">
    <source>
        <dbReference type="ARBA" id="ARBA00022475"/>
    </source>
</evidence>
<keyword evidence="15" id="KW-1185">Reference proteome</keyword>
<gene>
    <name evidence="14" type="primary">gspK</name>
    <name evidence="14" type="ORF">ACG0Z6_01270</name>
</gene>
<evidence type="ECO:0000256" key="6">
    <source>
        <dbReference type="ARBA" id="ARBA00022692"/>
    </source>
</evidence>
<evidence type="ECO:0000256" key="7">
    <source>
        <dbReference type="ARBA" id="ARBA00022927"/>
    </source>
</evidence>
<dbReference type="NCBIfam" id="NF037980">
    <property type="entry name" value="T2SS_GspK"/>
    <property type="match status" value="1"/>
</dbReference>
<dbReference type="InterPro" id="IPR005628">
    <property type="entry name" value="GspK"/>
</dbReference>
<organism evidence="14 15">
    <name type="scientific">Roseateles rivi</name>
    <dbReference type="NCBI Taxonomy" id="3299028"/>
    <lineage>
        <taxon>Bacteria</taxon>
        <taxon>Pseudomonadati</taxon>
        <taxon>Pseudomonadota</taxon>
        <taxon>Betaproteobacteria</taxon>
        <taxon>Burkholderiales</taxon>
        <taxon>Sphaerotilaceae</taxon>
        <taxon>Roseateles</taxon>
    </lineage>
</organism>
<proteinExistence type="inferred from homology"/>
<dbReference type="SUPFAM" id="SSF47781">
    <property type="entry name" value="RuvA domain 2-like"/>
    <property type="match status" value="1"/>
</dbReference>
<comment type="caution">
    <text evidence="14">The sequence shown here is derived from an EMBL/GenBank/DDBJ whole genome shotgun (WGS) entry which is preliminary data.</text>
</comment>
<evidence type="ECO:0000256" key="11">
    <source>
        <dbReference type="SAM" id="MobiDB-lite"/>
    </source>
</evidence>
<keyword evidence="6" id="KW-0812">Transmembrane</keyword>
<dbReference type="InterPro" id="IPR045584">
    <property type="entry name" value="Pilin-like"/>
</dbReference>
<protein>
    <recommendedName>
        <fullName evidence="10">Type II secretion system protein K</fullName>
    </recommendedName>
</protein>
<dbReference type="InterPro" id="IPR049031">
    <property type="entry name" value="T2SSK_SAM-like_1st"/>
</dbReference>
<evidence type="ECO:0000259" key="13">
    <source>
        <dbReference type="Pfam" id="PF21687"/>
    </source>
</evidence>
<evidence type="ECO:0000256" key="5">
    <source>
        <dbReference type="ARBA" id="ARBA00022519"/>
    </source>
</evidence>
<evidence type="ECO:0000256" key="10">
    <source>
        <dbReference type="PIRNR" id="PIRNR002786"/>
    </source>
</evidence>
<evidence type="ECO:0000256" key="1">
    <source>
        <dbReference type="ARBA" id="ARBA00004533"/>
    </source>
</evidence>
<feature type="domain" description="T2SS protein K second SAM-like" evidence="12">
    <location>
        <begin position="244"/>
        <end position="292"/>
    </location>
</feature>
<accession>A0ABW7FRA2</accession>
<dbReference type="Pfam" id="PF21687">
    <property type="entry name" value="T2SSK_1st"/>
    <property type="match status" value="1"/>
</dbReference>
<dbReference type="EMBL" id="JBIGHZ010000001">
    <property type="protein sequence ID" value="MFG6446865.1"/>
    <property type="molecule type" value="Genomic_DNA"/>
</dbReference>
<evidence type="ECO:0000256" key="3">
    <source>
        <dbReference type="ARBA" id="ARBA00022448"/>
    </source>
</evidence>